<dbReference type="PROSITE" id="PS50846">
    <property type="entry name" value="HMA_2"/>
    <property type="match status" value="1"/>
</dbReference>
<name>A0A2S0WRQ5_9ACTN</name>
<gene>
    <name evidence="1" type="ORF">C3E78_17785</name>
</gene>
<dbReference type="GO" id="GO:0046872">
    <property type="term" value="F:metal ion binding"/>
    <property type="evidence" value="ECO:0007669"/>
    <property type="project" value="InterPro"/>
</dbReference>
<protein>
    <submittedName>
        <fullName evidence="1">Uncharacterized protein</fullName>
    </submittedName>
</protein>
<keyword evidence="2" id="KW-1185">Reference proteome</keyword>
<dbReference type="EMBL" id="CP026952">
    <property type="protein sequence ID" value="AWB93914.1"/>
    <property type="molecule type" value="Genomic_DNA"/>
</dbReference>
<dbReference type="InterPro" id="IPR036163">
    <property type="entry name" value="HMA_dom_sf"/>
</dbReference>
<evidence type="ECO:0000313" key="2">
    <source>
        <dbReference type="Proteomes" id="UP000244384"/>
    </source>
</evidence>
<sequence length="79" mass="7998">MTTTDTYRVTGMTCEHCVAAVTEELSALDDVTSVAVDLVPGGTSTVTVESSAPLDPATVAEAVDEAGYALAGPRDLPLA</sequence>
<proteinExistence type="predicted"/>
<dbReference type="KEGG" id="aez:C3E78_17785"/>
<dbReference type="SUPFAM" id="SSF55008">
    <property type="entry name" value="HMA, heavy metal-associated domain"/>
    <property type="match status" value="1"/>
</dbReference>
<dbReference type="Proteomes" id="UP000244384">
    <property type="component" value="Chromosome"/>
</dbReference>
<organism evidence="1 2">
    <name type="scientific">Aeromicrobium chenweiae</name>
    <dbReference type="NCBI Taxonomy" id="2079793"/>
    <lineage>
        <taxon>Bacteria</taxon>
        <taxon>Bacillati</taxon>
        <taxon>Actinomycetota</taxon>
        <taxon>Actinomycetes</taxon>
        <taxon>Propionibacteriales</taxon>
        <taxon>Nocardioidaceae</taxon>
        <taxon>Aeromicrobium</taxon>
    </lineage>
</organism>
<dbReference type="CDD" id="cd00371">
    <property type="entry name" value="HMA"/>
    <property type="match status" value="1"/>
</dbReference>
<dbReference type="Gene3D" id="3.30.70.100">
    <property type="match status" value="1"/>
</dbReference>
<dbReference type="PROSITE" id="PS01047">
    <property type="entry name" value="HMA_1"/>
    <property type="match status" value="1"/>
</dbReference>
<dbReference type="OrthoDB" id="9813965at2"/>
<dbReference type="InterPro" id="IPR017969">
    <property type="entry name" value="Heavy-metal-associated_CS"/>
</dbReference>
<reference evidence="2" key="1">
    <citation type="submission" date="2018-01" db="EMBL/GenBank/DDBJ databases">
        <authorList>
            <person name="Li J."/>
        </authorList>
    </citation>
    <scope>NUCLEOTIDE SEQUENCE [LARGE SCALE GENOMIC DNA]</scope>
    <source>
        <strain evidence="2">592</strain>
    </source>
</reference>
<dbReference type="AlphaFoldDB" id="A0A2S0WRQ5"/>
<evidence type="ECO:0000313" key="1">
    <source>
        <dbReference type="EMBL" id="AWB93914.1"/>
    </source>
</evidence>
<dbReference type="RefSeq" id="WP_108580626.1">
    <property type="nucleotide sequence ID" value="NZ_CP026952.1"/>
</dbReference>
<accession>A0A5F2ENA7</accession>
<dbReference type="InterPro" id="IPR006121">
    <property type="entry name" value="HMA_dom"/>
</dbReference>
<dbReference type="Pfam" id="PF00403">
    <property type="entry name" value="HMA"/>
    <property type="match status" value="1"/>
</dbReference>
<accession>A0A2S0WRQ5</accession>